<dbReference type="Proteomes" id="UP000033671">
    <property type="component" value="Unassembled WGS sequence"/>
</dbReference>
<organism evidence="1 2">
    <name type="scientific">Orientia tsutsugamushi str. TA716</name>
    <dbReference type="NCBI Taxonomy" id="1359175"/>
    <lineage>
        <taxon>Bacteria</taxon>
        <taxon>Pseudomonadati</taxon>
        <taxon>Pseudomonadota</taxon>
        <taxon>Alphaproteobacteria</taxon>
        <taxon>Rickettsiales</taxon>
        <taxon>Rickettsiaceae</taxon>
        <taxon>Rickettsieae</taxon>
        <taxon>Orientia</taxon>
    </lineage>
</organism>
<proteinExistence type="predicted"/>
<name>A0A0F3P012_ORITS</name>
<dbReference type="EMBL" id="LAOA01000104">
    <property type="protein sequence ID" value="KJV72544.1"/>
    <property type="molecule type" value="Genomic_DNA"/>
</dbReference>
<dbReference type="AlphaFoldDB" id="A0A0F3P012"/>
<gene>
    <name evidence="1" type="ORF">OTSTA716_1899</name>
</gene>
<comment type="caution">
    <text evidence="1">The sequence shown here is derived from an EMBL/GenBank/DDBJ whole genome shotgun (WGS) entry which is preliminary data.</text>
</comment>
<evidence type="ECO:0000313" key="1">
    <source>
        <dbReference type="EMBL" id="KJV72544.1"/>
    </source>
</evidence>
<sequence length="343" mass="39441">MQQEEYIKISFLGEDSPTLIKNFFLALNQLQHDISCLAITSYYNSKPHQKHLLSYLKNQQIESVFRKVCENKGDFKQVIKKVHKNKNKDFRQVVNGLLEYENKYEQQKSYKVEDDTSLLQAINIANKNYKYFMLDLDDAQDDLLKDGQVEIAFSDQFSELLSKIKTLMFVMADERMGQRIINCIPDGSILPNLAYFHFDMEFGAFDKFSKGTLSKFTQKGSIKVDDVFFIHCDPEFIGYNSGHSSRKHPSPAKNSDLAYYISKDAALHCFNIDCKTLVLSANIEVGDDKDLQTQISEISQNNTTKRLILPYEFYDEPICDSNGEIAKLLGIEERSFDCCCSIS</sequence>
<dbReference type="PATRIC" id="fig|1359175.3.peg.110"/>
<reference evidence="1 2" key="1">
    <citation type="submission" date="2015-01" db="EMBL/GenBank/DDBJ databases">
        <title>Genome Sequencing of Rickettsiales.</title>
        <authorList>
            <person name="Daugherty S.C."/>
            <person name="Su Q."/>
            <person name="Abolude K."/>
            <person name="Beier-Sexton M."/>
            <person name="Carlyon J.A."/>
            <person name="Carter R."/>
            <person name="Day N.P."/>
            <person name="Dumler S.J."/>
            <person name="Dyachenko V."/>
            <person name="Godinez A."/>
            <person name="Kurtti T.J."/>
            <person name="Lichay M."/>
            <person name="Mullins K.E."/>
            <person name="Ott S."/>
            <person name="Pappas-Brown V."/>
            <person name="Paris D.H."/>
            <person name="Patel P."/>
            <person name="Richards A.L."/>
            <person name="Sadzewicz L."/>
            <person name="Sears K."/>
            <person name="Seidman D."/>
            <person name="Sengamalay N."/>
            <person name="Stenos J."/>
            <person name="Tallon L.J."/>
            <person name="Vincent G."/>
            <person name="Fraser C.M."/>
            <person name="Munderloh U."/>
            <person name="Dunning-Hotopp J.C."/>
        </authorList>
    </citation>
    <scope>NUCLEOTIDE SEQUENCE [LARGE SCALE GENOMIC DNA]</scope>
    <source>
        <strain evidence="1 2">TA716</strain>
    </source>
</reference>
<accession>A0A0F3P012</accession>
<evidence type="ECO:0000313" key="2">
    <source>
        <dbReference type="Proteomes" id="UP000033671"/>
    </source>
</evidence>
<dbReference type="RefSeq" id="WP_045917468.1">
    <property type="nucleotide sequence ID" value="NZ_LAOA01000104.1"/>
</dbReference>
<protein>
    <submittedName>
        <fullName evidence="1">Uncharacterized protein</fullName>
    </submittedName>
</protein>